<dbReference type="RefSeq" id="XP_011131733.1">
    <property type="nucleotide sequence ID" value="XM_011133431.1"/>
</dbReference>
<comment type="caution">
    <text evidence="1">The sequence shown here is derived from an EMBL/GenBank/DDBJ whole genome shotgun (WGS) entry which is preliminary data.</text>
</comment>
<accession>A0A023B2T8</accession>
<proteinExistence type="predicted"/>
<organism evidence="1 2">
    <name type="scientific">Gregarina niphandrodes</name>
    <name type="common">Septate eugregarine</name>
    <dbReference type="NCBI Taxonomy" id="110365"/>
    <lineage>
        <taxon>Eukaryota</taxon>
        <taxon>Sar</taxon>
        <taxon>Alveolata</taxon>
        <taxon>Apicomplexa</taxon>
        <taxon>Conoidasida</taxon>
        <taxon>Gregarinasina</taxon>
        <taxon>Eugregarinorida</taxon>
        <taxon>Gregarinidae</taxon>
        <taxon>Gregarina</taxon>
    </lineage>
</organism>
<dbReference type="Proteomes" id="UP000019763">
    <property type="component" value="Unassembled WGS sequence"/>
</dbReference>
<dbReference type="GeneID" id="22914154"/>
<dbReference type="EMBL" id="AFNH02000864">
    <property type="protein sequence ID" value="EZG55206.1"/>
    <property type="molecule type" value="Genomic_DNA"/>
</dbReference>
<evidence type="ECO:0000313" key="2">
    <source>
        <dbReference type="Proteomes" id="UP000019763"/>
    </source>
</evidence>
<dbReference type="AlphaFoldDB" id="A0A023B2T8"/>
<dbReference type="VEuPathDB" id="CryptoDB:GNI_116460"/>
<reference evidence="1" key="1">
    <citation type="submission" date="2013-12" db="EMBL/GenBank/DDBJ databases">
        <authorList>
            <person name="Omoto C.K."/>
            <person name="Sibley D."/>
            <person name="Venepally P."/>
            <person name="Hadjithomas M."/>
            <person name="Karamycheva S."/>
            <person name="Brunk B."/>
            <person name="Roos D."/>
            <person name="Caler E."/>
            <person name="Lorenzi H."/>
        </authorList>
    </citation>
    <scope>NUCLEOTIDE SEQUENCE</scope>
</reference>
<evidence type="ECO:0000313" key="1">
    <source>
        <dbReference type="EMBL" id="EZG55206.1"/>
    </source>
</evidence>
<keyword evidence="2" id="KW-1185">Reference proteome</keyword>
<name>A0A023B2T8_GRENI</name>
<protein>
    <submittedName>
        <fullName evidence="1">Uncharacterized protein</fullName>
    </submittedName>
</protein>
<sequence>MRHISWIFAFGLAQADEPNIIRFPDIAGLIHNWQSARQNAPRRTIAQMLFGFAGNPEPITSDSAASDYSVNDRGQFLDVDSFANAITDQLGVPLALSTRLAELNHNFGKQLLLVNAAIGDWLSEIEQQLPIGYISSGEMVDAVGSGDRGVVPLVFPAIGGIIENMVNVMTAPFRAPRSELDSVNELVRFLSPVVLT</sequence>
<gene>
    <name evidence="1" type="ORF">GNI_116460</name>
</gene>